<keyword evidence="7 15" id="KW-0507">mRNA processing</keyword>
<dbReference type="InterPro" id="IPR036389">
    <property type="entry name" value="RNase_III_sf"/>
</dbReference>
<dbReference type="PANTHER" id="PTHR11207">
    <property type="entry name" value="RIBONUCLEASE III"/>
    <property type="match status" value="1"/>
</dbReference>
<dbReference type="Gene3D" id="1.10.1520.10">
    <property type="entry name" value="Ribonuclease III domain"/>
    <property type="match status" value="1"/>
</dbReference>
<evidence type="ECO:0000256" key="7">
    <source>
        <dbReference type="ARBA" id="ARBA00022664"/>
    </source>
</evidence>
<organism evidence="18 19">
    <name type="scientific">Christensenella minuta</name>
    <dbReference type="NCBI Taxonomy" id="626937"/>
    <lineage>
        <taxon>Bacteria</taxon>
        <taxon>Bacillati</taxon>
        <taxon>Bacillota</taxon>
        <taxon>Clostridia</taxon>
        <taxon>Christensenellales</taxon>
        <taxon>Christensenellaceae</taxon>
        <taxon>Christensenella</taxon>
    </lineage>
</organism>
<dbReference type="CDD" id="cd10845">
    <property type="entry name" value="DSRM_RNAse_III_family"/>
    <property type="match status" value="1"/>
</dbReference>
<dbReference type="GO" id="GO:0006397">
    <property type="term" value="P:mRNA processing"/>
    <property type="evidence" value="ECO:0007669"/>
    <property type="project" value="UniProtKB-UniRule"/>
</dbReference>
<dbReference type="STRING" id="626937.HMPREF3293_02394"/>
<evidence type="ECO:0000256" key="10">
    <source>
        <dbReference type="ARBA" id="ARBA00022723"/>
    </source>
</evidence>
<dbReference type="OrthoDB" id="9805026at2"/>
<keyword evidence="14 15" id="KW-0694">RNA-binding</keyword>
<dbReference type="PROSITE" id="PS00517">
    <property type="entry name" value="RNASE_3_1"/>
    <property type="match status" value="1"/>
</dbReference>
<dbReference type="GO" id="GO:0005737">
    <property type="term" value="C:cytoplasm"/>
    <property type="evidence" value="ECO:0007669"/>
    <property type="project" value="UniProtKB-SubCell"/>
</dbReference>
<name>A0A136Q3M9_9FIRM</name>
<dbReference type="GO" id="GO:0008033">
    <property type="term" value="P:tRNA processing"/>
    <property type="evidence" value="ECO:0007669"/>
    <property type="project" value="UniProtKB-KW"/>
</dbReference>
<dbReference type="NCBIfam" id="TIGR02191">
    <property type="entry name" value="RNaseIII"/>
    <property type="match status" value="1"/>
</dbReference>
<dbReference type="Gene3D" id="3.30.160.20">
    <property type="match status" value="1"/>
</dbReference>
<feature type="binding site" evidence="15">
    <location>
        <position position="114"/>
    </location>
    <ligand>
        <name>Mg(2+)</name>
        <dbReference type="ChEBI" id="CHEBI:18420"/>
    </ligand>
</feature>
<comment type="function">
    <text evidence="15">Digests double-stranded RNA. Involved in the processing of primary rRNA transcript to yield the immediate precursors to the large and small rRNAs (23S and 16S). Processes some mRNAs, and tRNAs when they are encoded in the rRNA operon. Processes pre-crRNA and tracrRNA of type II CRISPR loci if present in the organism.</text>
</comment>
<evidence type="ECO:0000256" key="3">
    <source>
        <dbReference type="ARBA" id="ARBA00010183"/>
    </source>
</evidence>
<comment type="catalytic activity">
    <reaction evidence="1 15">
        <text>Endonucleolytic cleavage to 5'-phosphomonoester.</text>
        <dbReference type="EC" id="3.1.26.3"/>
    </reaction>
</comment>
<evidence type="ECO:0000256" key="9">
    <source>
        <dbReference type="ARBA" id="ARBA00022722"/>
    </source>
</evidence>
<dbReference type="Pfam" id="PF00035">
    <property type="entry name" value="dsrm"/>
    <property type="match status" value="1"/>
</dbReference>
<sequence>MKMKHEELEKKIGYSFRDRQLLERALTHPSCGNVPNYERLEFLGDAVIELIVSGDLFRNYPNFSEGVLTQRRADIVCSKSLARIAQSIALGSYIFLGKGEEESGGREKTSILENVMEALMGAVYVDGGFEEAQRVVRGLFTEAVESAMRRKNDHDYKSQFQELIQRTVKQEISYKVTRQEGPPHSTVFYVQLSVGGKALHEGTGNSKKEAEQSAAKSAIADFDKFYKE</sequence>
<dbReference type="FunFam" id="1.10.1520.10:FF:000001">
    <property type="entry name" value="Ribonuclease 3"/>
    <property type="match status" value="1"/>
</dbReference>
<dbReference type="KEGG" id="cmiu:B1H56_03370"/>
<keyword evidence="6 15" id="KW-0698">rRNA processing</keyword>
<dbReference type="GO" id="GO:0006364">
    <property type="term" value="P:rRNA processing"/>
    <property type="evidence" value="ECO:0007669"/>
    <property type="project" value="UniProtKB-UniRule"/>
</dbReference>
<keyword evidence="9 15" id="KW-0540">Nuclease</keyword>
<feature type="domain" description="DRBM" evidence="16">
    <location>
        <begin position="155"/>
        <end position="224"/>
    </location>
</feature>
<evidence type="ECO:0000313" key="18">
    <source>
        <dbReference type="EMBL" id="KXK65136.1"/>
    </source>
</evidence>
<accession>A0A136Q3M9</accession>
<dbReference type="PROSITE" id="PS50142">
    <property type="entry name" value="RNASE_3_2"/>
    <property type="match status" value="1"/>
</dbReference>
<dbReference type="SUPFAM" id="SSF54768">
    <property type="entry name" value="dsRNA-binding domain-like"/>
    <property type="match status" value="1"/>
</dbReference>
<keyword evidence="12 15" id="KW-0378">Hydrolase</keyword>
<evidence type="ECO:0000256" key="5">
    <source>
        <dbReference type="ARBA" id="ARBA00022490"/>
    </source>
</evidence>
<dbReference type="CDD" id="cd00593">
    <property type="entry name" value="RIBOc"/>
    <property type="match status" value="1"/>
</dbReference>
<dbReference type="PATRIC" id="fig|626937.4.peg.2351"/>
<reference evidence="18 19" key="1">
    <citation type="submission" date="2016-02" db="EMBL/GenBank/DDBJ databases">
        <authorList>
            <person name="Wen L."/>
            <person name="He K."/>
            <person name="Yang H."/>
        </authorList>
    </citation>
    <scope>NUCLEOTIDE SEQUENCE [LARGE SCALE GENOMIC DNA]</scope>
    <source>
        <strain evidence="18 19">DSM 22607</strain>
    </source>
</reference>
<feature type="binding site" evidence="15">
    <location>
        <position position="41"/>
    </location>
    <ligand>
        <name>Mg(2+)</name>
        <dbReference type="ChEBI" id="CHEBI:18420"/>
    </ligand>
</feature>
<dbReference type="GO" id="GO:0003725">
    <property type="term" value="F:double-stranded RNA binding"/>
    <property type="evidence" value="ECO:0007669"/>
    <property type="project" value="TreeGrafter"/>
</dbReference>
<evidence type="ECO:0000256" key="11">
    <source>
        <dbReference type="ARBA" id="ARBA00022759"/>
    </source>
</evidence>
<dbReference type="PROSITE" id="PS50137">
    <property type="entry name" value="DS_RBD"/>
    <property type="match status" value="1"/>
</dbReference>
<evidence type="ECO:0000259" key="17">
    <source>
        <dbReference type="PROSITE" id="PS50142"/>
    </source>
</evidence>
<dbReference type="InterPro" id="IPR011907">
    <property type="entry name" value="RNase_III"/>
</dbReference>
<evidence type="ECO:0000313" key="19">
    <source>
        <dbReference type="Proteomes" id="UP000070366"/>
    </source>
</evidence>
<dbReference type="GO" id="GO:0010468">
    <property type="term" value="P:regulation of gene expression"/>
    <property type="evidence" value="ECO:0007669"/>
    <property type="project" value="TreeGrafter"/>
</dbReference>
<protein>
    <recommendedName>
        <fullName evidence="15">Ribonuclease 3</fullName>
        <ecNumber evidence="15">3.1.26.3</ecNumber>
    </recommendedName>
    <alternativeName>
        <fullName evidence="15">Ribonuclease III</fullName>
        <shortName evidence="15">RNase III</shortName>
    </alternativeName>
</protein>
<dbReference type="InterPro" id="IPR014720">
    <property type="entry name" value="dsRBD_dom"/>
</dbReference>
<dbReference type="GO" id="GO:0019843">
    <property type="term" value="F:rRNA binding"/>
    <property type="evidence" value="ECO:0007669"/>
    <property type="project" value="UniProtKB-KW"/>
</dbReference>
<comment type="cofactor">
    <cofactor evidence="15">
        <name>Mg(2+)</name>
        <dbReference type="ChEBI" id="CHEBI:18420"/>
    </cofactor>
</comment>
<keyword evidence="15" id="KW-0699">rRNA-binding</keyword>
<dbReference type="Proteomes" id="UP000070366">
    <property type="component" value="Unassembled WGS sequence"/>
</dbReference>
<dbReference type="PANTHER" id="PTHR11207:SF0">
    <property type="entry name" value="RIBONUCLEASE 3"/>
    <property type="match status" value="1"/>
</dbReference>
<dbReference type="SMART" id="SM00535">
    <property type="entry name" value="RIBOc"/>
    <property type="match status" value="1"/>
</dbReference>
<evidence type="ECO:0000256" key="4">
    <source>
        <dbReference type="ARBA" id="ARBA00011738"/>
    </source>
</evidence>
<dbReference type="EC" id="3.1.26.3" evidence="15"/>
<keyword evidence="19" id="KW-1185">Reference proteome</keyword>
<feature type="domain" description="RNase III" evidence="17">
    <location>
        <begin position="5"/>
        <end position="128"/>
    </location>
</feature>
<keyword evidence="10 15" id="KW-0479">Metal-binding</keyword>
<evidence type="ECO:0000256" key="1">
    <source>
        <dbReference type="ARBA" id="ARBA00000109"/>
    </source>
</evidence>
<dbReference type="InterPro" id="IPR000999">
    <property type="entry name" value="RNase_III_dom"/>
</dbReference>
<evidence type="ECO:0000256" key="15">
    <source>
        <dbReference type="HAMAP-Rule" id="MF_00104"/>
    </source>
</evidence>
<dbReference type="GO" id="GO:0004525">
    <property type="term" value="F:ribonuclease III activity"/>
    <property type="evidence" value="ECO:0007669"/>
    <property type="project" value="UniProtKB-UniRule"/>
</dbReference>
<dbReference type="SUPFAM" id="SSF69065">
    <property type="entry name" value="RNase III domain-like"/>
    <property type="match status" value="1"/>
</dbReference>
<feature type="active site" evidence="15">
    <location>
        <position position="45"/>
    </location>
</feature>
<dbReference type="FunFam" id="3.30.160.20:FF:000003">
    <property type="entry name" value="Ribonuclease 3"/>
    <property type="match status" value="1"/>
</dbReference>
<evidence type="ECO:0000256" key="13">
    <source>
        <dbReference type="ARBA" id="ARBA00022842"/>
    </source>
</evidence>
<proteinExistence type="inferred from homology"/>
<keyword evidence="8 15" id="KW-0819">tRNA processing</keyword>
<feature type="binding site" evidence="15">
    <location>
        <position position="117"/>
    </location>
    <ligand>
        <name>Mg(2+)</name>
        <dbReference type="ChEBI" id="CHEBI:18420"/>
    </ligand>
</feature>
<keyword evidence="11 15" id="KW-0255">Endonuclease</keyword>
<dbReference type="GO" id="GO:0046872">
    <property type="term" value="F:metal ion binding"/>
    <property type="evidence" value="ECO:0007669"/>
    <property type="project" value="UniProtKB-KW"/>
</dbReference>
<comment type="caution">
    <text evidence="18">The sequence shown here is derived from an EMBL/GenBank/DDBJ whole genome shotgun (WGS) entry which is preliminary data.</text>
</comment>
<dbReference type="GO" id="GO:0042802">
    <property type="term" value="F:identical protein binding"/>
    <property type="evidence" value="ECO:0007669"/>
    <property type="project" value="UniProtKB-ARBA"/>
</dbReference>
<keyword evidence="5 15" id="KW-0963">Cytoplasm</keyword>
<comment type="subunit">
    <text evidence="4 15">Homodimer.</text>
</comment>
<evidence type="ECO:0000256" key="8">
    <source>
        <dbReference type="ARBA" id="ARBA00022694"/>
    </source>
</evidence>
<gene>
    <name evidence="15" type="primary">rnc</name>
    <name evidence="18" type="ORF">HMPREF3293_02394</name>
</gene>
<dbReference type="EMBL" id="LSZW01000063">
    <property type="protein sequence ID" value="KXK65136.1"/>
    <property type="molecule type" value="Genomic_DNA"/>
</dbReference>
<evidence type="ECO:0000256" key="12">
    <source>
        <dbReference type="ARBA" id="ARBA00022801"/>
    </source>
</evidence>
<dbReference type="AlphaFoldDB" id="A0A136Q3M9"/>
<comment type="similarity">
    <text evidence="3">Belongs to the ribonuclease III family.</text>
</comment>
<keyword evidence="13 15" id="KW-0460">Magnesium</keyword>
<feature type="active site" evidence="15">
    <location>
        <position position="117"/>
    </location>
</feature>
<comment type="subcellular location">
    <subcellularLocation>
        <location evidence="2 15">Cytoplasm</location>
    </subcellularLocation>
</comment>
<dbReference type="SMART" id="SM00358">
    <property type="entry name" value="DSRM"/>
    <property type="match status" value="1"/>
</dbReference>
<dbReference type="Pfam" id="PF14622">
    <property type="entry name" value="Ribonucleas_3_3"/>
    <property type="match status" value="1"/>
</dbReference>
<evidence type="ECO:0000259" key="16">
    <source>
        <dbReference type="PROSITE" id="PS50137"/>
    </source>
</evidence>
<evidence type="ECO:0000256" key="14">
    <source>
        <dbReference type="ARBA" id="ARBA00022884"/>
    </source>
</evidence>
<evidence type="ECO:0000256" key="6">
    <source>
        <dbReference type="ARBA" id="ARBA00022552"/>
    </source>
</evidence>
<dbReference type="HAMAP" id="MF_00104">
    <property type="entry name" value="RNase_III"/>
    <property type="match status" value="1"/>
</dbReference>
<evidence type="ECO:0000256" key="2">
    <source>
        <dbReference type="ARBA" id="ARBA00004496"/>
    </source>
</evidence>